<keyword evidence="1" id="KW-0808">Transferase</keyword>
<feature type="domain" description="PKS/mFAS DH" evidence="3">
    <location>
        <begin position="318"/>
        <end position="636"/>
    </location>
</feature>
<reference evidence="4" key="1">
    <citation type="submission" date="2021-02" db="EMBL/GenBank/DDBJ databases">
        <authorList>
            <person name="Nowell W R."/>
        </authorList>
    </citation>
    <scope>NUCLEOTIDE SEQUENCE</scope>
</reference>
<evidence type="ECO:0000259" key="3">
    <source>
        <dbReference type="PROSITE" id="PS52019"/>
    </source>
</evidence>
<dbReference type="Pfam" id="PF00698">
    <property type="entry name" value="Acyl_transf_1"/>
    <property type="match status" value="1"/>
</dbReference>
<dbReference type="Gene3D" id="3.30.70.250">
    <property type="entry name" value="Malonyl-CoA ACP transacylase, ACP-binding"/>
    <property type="match status" value="1"/>
</dbReference>
<dbReference type="InterPro" id="IPR049900">
    <property type="entry name" value="PKS_mFAS_DH"/>
</dbReference>
<comment type="caution">
    <text evidence="4">The sequence shown here is derived from an EMBL/GenBank/DDBJ whole genome shotgun (WGS) entry which is preliminary data.</text>
</comment>
<gene>
    <name evidence="4" type="ORF">IZO911_LOCUS25785</name>
</gene>
<dbReference type="SUPFAM" id="SSF52151">
    <property type="entry name" value="FabD/lysophospholipase-like"/>
    <property type="match status" value="1"/>
</dbReference>
<feature type="region of interest" description="C-terminal hotdog fold" evidence="2">
    <location>
        <begin position="922"/>
        <end position="1066"/>
    </location>
</feature>
<dbReference type="Gene3D" id="3.40.366.10">
    <property type="entry name" value="Malonyl-Coenzyme A Acyl Carrier Protein, domain 2"/>
    <property type="match status" value="3"/>
</dbReference>
<feature type="region of interest" description="C-terminal hotdog fold" evidence="2">
    <location>
        <begin position="473"/>
        <end position="636"/>
    </location>
</feature>
<dbReference type="Gene3D" id="3.30.70.3290">
    <property type="match status" value="1"/>
</dbReference>
<dbReference type="InterPro" id="IPR050444">
    <property type="entry name" value="Polyketide_Synthase"/>
</dbReference>
<dbReference type="InterPro" id="IPR020807">
    <property type="entry name" value="PKS_DH"/>
</dbReference>
<dbReference type="Gene3D" id="3.40.50.150">
    <property type="entry name" value="Vaccinia Virus protein VP39"/>
    <property type="match status" value="1"/>
</dbReference>
<dbReference type="SMART" id="SM00826">
    <property type="entry name" value="PKS_DH"/>
    <property type="match status" value="1"/>
</dbReference>
<dbReference type="InterPro" id="IPR029063">
    <property type="entry name" value="SAM-dependent_MTases_sf"/>
</dbReference>
<evidence type="ECO:0000256" key="1">
    <source>
        <dbReference type="ARBA" id="ARBA00022679"/>
    </source>
</evidence>
<dbReference type="Proteomes" id="UP000663860">
    <property type="component" value="Unassembled WGS sequence"/>
</dbReference>
<dbReference type="EMBL" id="CAJNOE010000327">
    <property type="protein sequence ID" value="CAF1151281.1"/>
    <property type="molecule type" value="Genomic_DNA"/>
</dbReference>
<dbReference type="Gene3D" id="3.10.129.10">
    <property type="entry name" value="Hotdog Thioesterase"/>
    <property type="match status" value="2"/>
</dbReference>
<evidence type="ECO:0000313" key="4">
    <source>
        <dbReference type="EMBL" id="CAF1151281.1"/>
    </source>
</evidence>
<dbReference type="PROSITE" id="PS52019">
    <property type="entry name" value="PKS_MFAS_DH"/>
    <property type="match status" value="2"/>
</dbReference>
<evidence type="ECO:0000313" key="5">
    <source>
        <dbReference type="Proteomes" id="UP000663860"/>
    </source>
</evidence>
<dbReference type="SMART" id="SM00827">
    <property type="entry name" value="PKS_AT"/>
    <property type="match status" value="1"/>
</dbReference>
<organism evidence="4 5">
    <name type="scientific">Adineta steineri</name>
    <dbReference type="NCBI Taxonomy" id="433720"/>
    <lineage>
        <taxon>Eukaryota</taxon>
        <taxon>Metazoa</taxon>
        <taxon>Spiralia</taxon>
        <taxon>Gnathifera</taxon>
        <taxon>Rotifera</taxon>
        <taxon>Eurotatoria</taxon>
        <taxon>Bdelloidea</taxon>
        <taxon>Adinetida</taxon>
        <taxon>Adinetidae</taxon>
        <taxon>Adineta</taxon>
    </lineage>
</organism>
<dbReference type="PANTHER" id="PTHR45681">
    <property type="entry name" value="POLYKETIDE SYNTHASE 44-RELATED"/>
    <property type="match status" value="1"/>
</dbReference>
<dbReference type="InterPro" id="IPR016035">
    <property type="entry name" value="Acyl_Trfase/lysoPLipase"/>
</dbReference>
<dbReference type="InterPro" id="IPR014043">
    <property type="entry name" value="Acyl_transferase_dom"/>
</dbReference>
<evidence type="ECO:0000256" key="2">
    <source>
        <dbReference type="PROSITE-ProRule" id="PRU01363"/>
    </source>
</evidence>
<dbReference type="InterPro" id="IPR001227">
    <property type="entry name" value="Ac_transferase_dom_sf"/>
</dbReference>
<dbReference type="SUPFAM" id="SSF53335">
    <property type="entry name" value="S-adenosyl-L-methionine-dependent methyltransferases"/>
    <property type="match status" value="1"/>
</dbReference>
<proteinExistence type="predicted"/>
<comment type="caution">
    <text evidence="2">Lacks conserved residue(s) required for the propagation of feature annotation.</text>
</comment>
<dbReference type="PANTHER" id="PTHR45681:SF6">
    <property type="entry name" value="POLYKETIDE SYNTHASE 37"/>
    <property type="match status" value="1"/>
</dbReference>
<feature type="region of interest" description="N-terminal hotdog fold" evidence="2">
    <location>
        <begin position="318"/>
        <end position="453"/>
    </location>
</feature>
<accession>A0A814SRD9</accession>
<sequence length="1401" mass="161416">MTKINNSEWRLLEELIEKKNEQESRINDTNIAQPPLFAIQVALAALLVSWNIYPSFIILHSAGDEAAAFVADRLSLKETVRVLPLSMNEEEVENKLLKGIEHLVCIAVVNSLHLVTISGDEKTIDEIQQILSISYPNVFEADTRRFRIQDQKQIFNPICAQAKCYSSVIGNKMNDNIPVDGQYWWSNVRQAVRFNDAIAAIIKDEAANVFLEISPHPVLATSIRECCKLTNQQQSSPLILLTLKRKEDEQITLITSLAQFTTSSQVWQQYFHTRQILPMKNHAEYFDNFPLYKFHLSPCWYESKGSSIQRLANCMPAHPLLGIRQLNEQTSATWKSLININLPQHAFLQDHKIQDAILFPAVVYLELATAACQQLLSSKEDDQQQPTLIFEDVNFIKALILNKHELMEVFTQIIMPMREWSIILCNQDNLNKYSLNQFTLHAQDTICFGISVLLTTYKQVSIIFAWQLNQVALNENDDDLAFKQNEELISGTLSLILQTIQKSSPYFHPVVHVLTDHAQFNNDSNLNIIPSPFIGLARSLITEYERHRLQLIDLQTSLNNNNQSIFIHTLVEYMINSRYSTDTCEVVLCLNHTNQSQVQHLTWHYEMLQNNNEQKKSKYEQISIIPKREVDQNSFCICVPQSRFLSELTWIEEEREKELLPSDMDEAANVFLEISPHPVLATSIRECCKLTNQQQSSPLILLTLKRKEDEQITLLTRLAQFTTSSQVWQQYFRTRQILPMKNHAEYCDNFPSYKFHLNPSNRIQTHPLLDIRQLNEQTSATWKSLININLPQHSFLQDHKIQDAVLFPAVVYLELATAACQQLLSSKEDDQQQLTIIFEDVNFIKALILNEHELVEVCIQIIMPMREWSIILCNQDNLNKYSLNQFTLHAQVLLPGVETTFLPVRIQNFIYSSKTKTKTNQSTNIEVCGNYYDNICGTDQEEINQDLTESIEPFNELAAYYAQMVIKDLDLNQQHHPLLNACRSLASTTNKEVTWHSTQLRLIQLIERFPHILSGEKTGLDIFLGDDEIGETFQQIKTLISATKTQHIFHTICQHLQLQYERQTKDDNSFENYRLRIFWLSDSHCSDVLPILDLLLNLSQQTGLSIDLHYADSDPTQLANAQQTFNTHIANQTKNLSIIYDETIDLYDSKTLEQISFESFDIIFSANQLLVNQDLINCLISLRRLLAPNGLVLLLELVHVPLYFDVIFGFNDQWWSSDGDGSNHALNNIQRWTTLVEQIEGSHIIESTLNQNENDNNSFGHILSSLLPCSNIEMFDIRYSTLDTICFEISVLLTTYKQVSIIFVWQLDQVLLNENNDGLAFNQNEELISGTLSLILQTIQKSSPYFYSFVYVLTDHAQFNNDFNLHLIPSPFIGVARSLITEYERHRLQLIDPQTSLNNNN</sequence>
<dbReference type="GO" id="GO:0016740">
    <property type="term" value="F:transferase activity"/>
    <property type="evidence" value="ECO:0007669"/>
    <property type="project" value="UniProtKB-KW"/>
</dbReference>
<dbReference type="InterPro" id="IPR049552">
    <property type="entry name" value="PKS_DH_N"/>
</dbReference>
<feature type="region of interest" description="N-terminal hotdog fold" evidence="2">
    <location>
        <begin position="766"/>
        <end position="901"/>
    </location>
</feature>
<protein>
    <recommendedName>
        <fullName evidence="3">PKS/mFAS DH domain-containing protein</fullName>
    </recommendedName>
</protein>
<name>A0A814SRD9_9BILA</name>
<dbReference type="Pfam" id="PF21089">
    <property type="entry name" value="PKS_DH_N"/>
    <property type="match status" value="2"/>
</dbReference>
<feature type="domain" description="PKS/mFAS DH" evidence="3">
    <location>
        <begin position="766"/>
        <end position="1066"/>
    </location>
</feature>